<protein>
    <submittedName>
        <fullName evidence="6">Filamentous hemagglutinin N-terminal domain-containing protein</fullName>
    </submittedName>
</protein>
<dbReference type="InterPro" id="IPR041248">
    <property type="entry name" value="YDG"/>
</dbReference>
<keyword evidence="2" id="KW-0964">Secreted</keyword>
<comment type="subcellular location">
    <subcellularLocation>
        <location evidence="1">Secreted</location>
    </subcellularLocation>
</comment>
<dbReference type="PANTHER" id="PTHR12338">
    <property type="entry name" value="AUTOTRANSPORTER"/>
    <property type="match status" value="1"/>
</dbReference>
<feature type="chain" id="PRO_5037690762" evidence="4">
    <location>
        <begin position="27"/>
        <end position="1820"/>
    </location>
</feature>
<accession>A0A931IY64</accession>
<feature type="signal peptide" evidence="4">
    <location>
        <begin position="1"/>
        <end position="26"/>
    </location>
</feature>
<reference evidence="6" key="1">
    <citation type="submission" date="2020-12" db="EMBL/GenBank/DDBJ databases">
        <title>The genome sequence of Inhella sp. 4Y17.</title>
        <authorList>
            <person name="Liu Y."/>
        </authorList>
    </citation>
    <scope>NUCLEOTIDE SEQUENCE</scope>
    <source>
        <strain evidence="6">4Y10</strain>
    </source>
</reference>
<evidence type="ECO:0000256" key="3">
    <source>
        <dbReference type="ARBA" id="ARBA00022729"/>
    </source>
</evidence>
<dbReference type="Gene3D" id="2.160.20.10">
    <property type="entry name" value="Single-stranded right-handed beta-helix, Pectin lyase-like"/>
    <property type="match status" value="1"/>
</dbReference>
<dbReference type="NCBIfam" id="TIGR01901">
    <property type="entry name" value="adhes_NPXG"/>
    <property type="match status" value="1"/>
</dbReference>
<dbReference type="PANTHER" id="PTHR12338:SF8">
    <property type="entry name" value="HEME_HEMOPEXIN-BINDING PROTEIN"/>
    <property type="match status" value="1"/>
</dbReference>
<keyword evidence="7" id="KW-1185">Reference proteome</keyword>
<organism evidence="6 7">
    <name type="scientific">Inhella gelatinilytica</name>
    <dbReference type="NCBI Taxonomy" id="2795030"/>
    <lineage>
        <taxon>Bacteria</taxon>
        <taxon>Pseudomonadati</taxon>
        <taxon>Pseudomonadota</taxon>
        <taxon>Betaproteobacteria</taxon>
        <taxon>Burkholderiales</taxon>
        <taxon>Sphaerotilaceae</taxon>
        <taxon>Inhella</taxon>
    </lineage>
</organism>
<feature type="domain" description="Filamentous haemagglutinin FhaB/tRNA nuclease CdiA-like TPS" evidence="5">
    <location>
        <begin position="35"/>
        <end position="146"/>
    </location>
</feature>
<dbReference type="RefSeq" id="WP_198101684.1">
    <property type="nucleotide sequence ID" value="NZ_JAEDAL010000009.1"/>
</dbReference>
<dbReference type="InterPro" id="IPR011050">
    <property type="entry name" value="Pectin_lyase_fold/virulence"/>
</dbReference>
<sequence>MKSNAQRLCRPGFLLRPLAQALVASAVISLPVSQAQTLPSGLKVVQGSAVVSQQGSSMTVTNTPNAILNWDRFSISAGAKVHFQQQSASSKVLNRVVGRDPSYILGDLTSNGQVWLQNPSGILFGANARVDVAGLVATTLSVADADFTAGRLRLGGDNTLAAGGIVNQGLLHSAHGGQVALVATEVRNEGHIQTPGGQAVLAAGRQVELFDSSTPNIRIRVPLAAGEVFNSGLIEAGEGRIDIAAAAVRQLGELKADGAQGGTVTVDAAGGTLLQEGRISAQGTEGLGGQVRLLGKEVGLLGTSVVDASGATGGGEILVGGGLQGQDARWTNARAVFFGADAQLRADATRLGDGGRVILWSDNATRAYGSLSAQGGAQGGNGGFIETSGGWLDARPRAINTLAVKGQAGQWLLDPFSIEIVTRTGPDINVVGSAGLFSPSSSPSQITTDTIASALVAGQNVTITTAPGTGDGDIFWRGANLSVNALNSAVTLNLIADRNVQFDTGSSISSDSTLHVSLQAGRGGQGGIQLNSRTTINTQGDITLGGSLSGAAPGSGDGFPSIWIDNADLTSGGALKMKGHNGFGSHGVDLQGGTYEGQSIEIQGKALSGKGVYVHGATLNARTGLTLRGEGTLFGVYADNSFFSLNEPGSYASTAALTIDGKATGGSGMGVQLSSSGGTSLEATRVGEVRIQGWTDATNQPAIQINGTDGSFNINNLSVARLRIEADSGGIEFNQVNIAHDNQAPDTRSVVIRASDVIWNWSQLLGGDDIRLMANSHQFLGSSTQIGGNSLVAFDGIFSLMSISASSSGPTAQAAVMGFNGGGAERIDNQVGSGLFGSAITQWTLIGVDPRDSAVYTSGQRQFNPNGLTHAYRRYGAGTYSPAAVSGFGNGFWFSQSMDAVVSGSVANKVYDSTTAASASGVTVTGLSGDTLSFTGSSASFVNKQAGAARAATIQISGLTAVDAGGQPVYGYNVVPASVTATITPASLSVAGLSALNKVYDAGVSASLSGTPTVIALGSDVVSVASGYSGQFSDKNVGTNKAVTVSGLSLTGTDAGNYTLIAPSGLQASITKAPLLVTGLSAQNRVYDTTATAQLVGTAAVSPLGSDVVGLVGTAAGAFSNKNVGSSKTVAISGLSLTGADAGNYALSVPSLTASITPAPLPIGGLTAQSKVYDASASATLVGTPVVSPLGSDAVGLVGTAAGAFSNKNVGSSKTVAISGLSLTGADAGNYALSAPSLTASITPAPLPIGGLTAQSKVYDASVSAPLVGTPTFTTLGSDSVTVSGQAGQFADKNVGTNKPVTVTGLTLGGADAANYTAIVPTSLQASITPAPLVVGGLIVQNKTYDATRVAQLVGTATVSPLGADTVAVVTGYSALFDDKNVGVNKAVSVQGLSLTGADAANYTVVAPTHLQASVMPAPLVVTGLTGQSKVYDTTLSASVSGAAQVTPLGSDDVGLLGTVSAQFATRQAGTSKPISLSGLSLTGPDAGNYTLTMPSLTGNISPAPLLVTGLVAADRVYNSTTVAGVTGSPVVAPLGSDSVIVTGTATGNFGDKNAGVSKGVTVSGLGLSGVDGGNYTLVLPSLSASITPAPLVITGLVALDKVYDATTAAPLSGTPGFSPLANDNVTLTGGLTGQFADKNVGTNKSVTLVGLSLSGPDAGNYVPVASGALQASITTASLVVTGLVAQSKVYDGTTGAQLSGNAQVNPLGNDEVSLCGCAVAQFSDKNVGTGKAVTVSGLNLTGADAGNYTVLSPTGLQANITPAALTVTGLTAQDKVYDATTVATVTGSAAVSPLGGDTVSVVGSASGVLGHGQFYGAGQ</sequence>
<dbReference type="SMART" id="SM00912">
    <property type="entry name" value="Haemagg_act"/>
    <property type="match status" value="1"/>
</dbReference>
<dbReference type="GO" id="GO:0005576">
    <property type="term" value="C:extracellular region"/>
    <property type="evidence" value="ECO:0007669"/>
    <property type="project" value="UniProtKB-SubCell"/>
</dbReference>
<dbReference type="InterPro" id="IPR012334">
    <property type="entry name" value="Pectin_lyas_fold"/>
</dbReference>
<evidence type="ECO:0000256" key="1">
    <source>
        <dbReference type="ARBA" id="ARBA00004613"/>
    </source>
</evidence>
<keyword evidence="3 4" id="KW-0732">Signal</keyword>
<gene>
    <name evidence="6" type="ORF">I7X43_14575</name>
</gene>
<evidence type="ECO:0000256" key="4">
    <source>
        <dbReference type="SAM" id="SignalP"/>
    </source>
</evidence>
<dbReference type="Pfam" id="PF05860">
    <property type="entry name" value="TPS"/>
    <property type="match status" value="1"/>
</dbReference>
<proteinExistence type="predicted"/>
<dbReference type="EMBL" id="JAEDAL010000009">
    <property type="protein sequence ID" value="MBH9554067.1"/>
    <property type="molecule type" value="Genomic_DNA"/>
</dbReference>
<dbReference type="InterPro" id="IPR050909">
    <property type="entry name" value="Bact_Autotransporter_VF"/>
</dbReference>
<evidence type="ECO:0000313" key="6">
    <source>
        <dbReference type="EMBL" id="MBH9554067.1"/>
    </source>
</evidence>
<evidence type="ECO:0000256" key="2">
    <source>
        <dbReference type="ARBA" id="ARBA00022525"/>
    </source>
</evidence>
<dbReference type="InterPro" id="IPR008638">
    <property type="entry name" value="FhaB/CdiA-like_TPS"/>
</dbReference>
<dbReference type="Proteomes" id="UP000620139">
    <property type="component" value="Unassembled WGS sequence"/>
</dbReference>
<name>A0A931IY64_9BURK</name>
<comment type="caution">
    <text evidence="6">The sequence shown here is derived from an EMBL/GenBank/DDBJ whole genome shotgun (WGS) entry which is preliminary data.</text>
</comment>
<dbReference type="SUPFAM" id="SSF51126">
    <property type="entry name" value="Pectin lyase-like"/>
    <property type="match status" value="1"/>
</dbReference>
<evidence type="ECO:0000259" key="5">
    <source>
        <dbReference type="SMART" id="SM00912"/>
    </source>
</evidence>
<evidence type="ECO:0000313" key="7">
    <source>
        <dbReference type="Proteomes" id="UP000620139"/>
    </source>
</evidence>
<dbReference type="Pfam" id="PF18657">
    <property type="entry name" value="YDG"/>
    <property type="match status" value="11"/>
</dbReference>